<gene>
    <name evidence="2" type="ORF">GTW20_00695</name>
</gene>
<feature type="transmembrane region" description="Helical" evidence="1">
    <location>
        <begin position="97"/>
        <end position="114"/>
    </location>
</feature>
<feature type="transmembrane region" description="Helical" evidence="1">
    <location>
        <begin position="70"/>
        <end position="91"/>
    </location>
</feature>
<dbReference type="Proteomes" id="UP000467124">
    <property type="component" value="Unassembled WGS sequence"/>
</dbReference>
<keyword evidence="1" id="KW-1133">Transmembrane helix</keyword>
<dbReference type="EMBL" id="WWHY01000001">
    <property type="protein sequence ID" value="MYR30818.1"/>
    <property type="molecule type" value="Genomic_DNA"/>
</dbReference>
<sequence length="116" mass="12678">MTKDPGTNRDEIAAALRAGRELGPEYDDAIAASLVERVDDSIDERVRHHVERRMGEDRGRRGLPSNNVRMVLSLVCLGVSIPLTAMSAAMIGVGGVFVTWLGLIVFYLVSITGLRR</sequence>
<evidence type="ECO:0000313" key="3">
    <source>
        <dbReference type="Proteomes" id="UP000467124"/>
    </source>
</evidence>
<accession>A0A7K2ILG6</accession>
<reference evidence="2 3" key="1">
    <citation type="journal article" date="2019" name="Nat. Commun.">
        <title>The antimicrobial potential of Streptomyces from insect microbiomes.</title>
        <authorList>
            <person name="Chevrette M.G."/>
            <person name="Carlson C.M."/>
            <person name="Ortega H.E."/>
            <person name="Thomas C."/>
            <person name="Ananiev G.E."/>
            <person name="Barns K.J."/>
            <person name="Book A.J."/>
            <person name="Cagnazzo J."/>
            <person name="Carlos C."/>
            <person name="Flanigan W."/>
            <person name="Grubbs K.J."/>
            <person name="Horn H.A."/>
            <person name="Hoffmann F.M."/>
            <person name="Klassen J.L."/>
            <person name="Knack J.J."/>
            <person name="Lewin G.R."/>
            <person name="McDonald B.R."/>
            <person name="Muller L."/>
            <person name="Melo W.G.P."/>
            <person name="Pinto-Tomas A.A."/>
            <person name="Schmitz A."/>
            <person name="Wendt-Pienkowski E."/>
            <person name="Wildman S."/>
            <person name="Zhao M."/>
            <person name="Zhang F."/>
            <person name="Bugni T.S."/>
            <person name="Andes D.R."/>
            <person name="Pupo M.T."/>
            <person name="Currie C.R."/>
        </authorList>
    </citation>
    <scope>NUCLEOTIDE SEQUENCE [LARGE SCALE GENOMIC DNA]</scope>
    <source>
        <strain evidence="2 3">SID5840</strain>
    </source>
</reference>
<keyword evidence="1" id="KW-0812">Transmembrane</keyword>
<name>A0A7K2ILG6_9ACTN</name>
<evidence type="ECO:0000313" key="2">
    <source>
        <dbReference type="EMBL" id="MYR30818.1"/>
    </source>
</evidence>
<evidence type="ECO:0000256" key="1">
    <source>
        <dbReference type="SAM" id="Phobius"/>
    </source>
</evidence>
<proteinExistence type="predicted"/>
<protein>
    <recommendedName>
        <fullName evidence="4">Integral membrane protein</fullName>
    </recommendedName>
</protein>
<keyword evidence="1" id="KW-0472">Membrane</keyword>
<comment type="caution">
    <text evidence="2">The sequence shown here is derived from an EMBL/GenBank/DDBJ whole genome shotgun (WGS) entry which is preliminary data.</text>
</comment>
<evidence type="ECO:0008006" key="4">
    <source>
        <dbReference type="Google" id="ProtNLM"/>
    </source>
</evidence>
<dbReference type="RefSeq" id="WP_161110007.1">
    <property type="nucleotide sequence ID" value="NZ_JBEXQO010000006.1"/>
</dbReference>
<dbReference type="AlphaFoldDB" id="A0A7K2ILG6"/>
<organism evidence="2 3">
    <name type="scientific">Nocardiopsis alba</name>
    <dbReference type="NCBI Taxonomy" id="53437"/>
    <lineage>
        <taxon>Bacteria</taxon>
        <taxon>Bacillati</taxon>
        <taxon>Actinomycetota</taxon>
        <taxon>Actinomycetes</taxon>
        <taxon>Streptosporangiales</taxon>
        <taxon>Nocardiopsidaceae</taxon>
        <taxon>Nocardiopsis</taxon>
    </lineage>
</organism>